<protein>
    <recommendedName>
        <fullName evidence="1">Lcl C-terminal domain-containing protein</fullName>
    </recommendedName>
</protein>
<organism evidence="2">
    <name type="scientific">marine metagenome</name>
    <dbReference type="NCBI Taxonomy" id="408172"/>
    <lineage>
        <taxon>unclassified sequences</taxon>
        <taxon>metagenomes</taxon>
        <taxon>ecological metagenomes</taxon>
    </lineage>
</organism>
<accession>A0A382J7X3</accession>
<feature type="domain" description="Lcl C-terminal" evidence="1">
    <location>
        <begin position="47"/>
        <end position="160"/>
    </location>
</feature>
<dbReference type="AlphaFoldDB" id="A0A382J7X3"/>
<dbReference type="Pfam" id="PF07603">
    <property type="entry name" value="Lcl_C"/>
    <property type="match status" value="1"/>
</dbReference>
<name>A0A382J7X3_9ZZZZ</name>
<dbReference type="EMBL" id="UINC01071912">
    <property type="protein sequence ID" value="SVC07173.1"/>
    <property type="molecule type" value="Genomic_DNA"/>
</dbReference>
<reference evidence="2" key="1">
    <citation type="submission" date="2018-05" db="EMBL/GenBank/DDBJ databases">
        <authorList>
            <person name="Lanie J.A."/>
            <person name="Ng W.-L."/>
            <person name="Kazmierczak K.M."/>
            <person name="Andrzejewski T.M."/>
            <person name="Davidsen T.M."/>
            <person name="Wayne K.J."/>
            <person name="Tettelin H."/>
            <person name="Glass J.I."/>
            <person name="Rusch D."/>
            <person name="Podicherti R."/>
            <person name="Tsui H.-C.T."/>
            <person name="Winkler M.E."/>
        </authorList>
    </citation>
    <scope>NUCLEOTIDE SEQUENCE</scope>
</reference>
<evidence type="ECO:0000313" key="2">
    <source>
        <dbReference type="EMBL" id="SVC07173.1"/>
    </source>
</evidence>
<sequence length="175" mass="19677">MSVKMVKMRRPFWNATGFRTGIAVFFFSIILCGQPLHAGPIVDNKNGAVSDKGTGLMWQMGDSFLELGKGVNWYEALEYVEGKNAANFAGHNDWRIPTLDELNALWDSALPTRNKDDEAIGLPKGFEAGGSYWLWTSNERGLDNAWYFGLGQKENYFNLKDLSDLDQGVKMVRTQ</sequence>
<gene>
    <name evidence="2" type="ORF">METZ01_LOCUS260027</name>
</gene>
<evidence type="ECO:0000259" key="1">
    <source>
        <dbReference type="Pfam" id="PF07603"/>
    </source>
</evidence>
<dbReference type="InterPro" id="IPR011460">
    <property type="entry name" value="Lcl_C"/>
</dbReference>
<proteinExistence type="predicted"/>